<dbReference type="GO" id="GO:0007423">
    <property type="term" value="P:sensory organ development"/>
    <property type="evidence" value="ECO:0007669"/>
    <property type="project" value="TreeGrafter"/>
</dbReference>
<reference evidence="3 4" key="1">
    <citation type="submission" date="2024-05" db="EMBL/GenBank/DDBJ databases">
        <authorList>
            <person name="Wallberg A."/>
        </authorList>
    </citation>
    <scope>NUCLEOTIDE SEQUENCE [LARGE SCALE GENOMIC DNA]</scope>
</reference>
<dbReference type="InterPro" id="IPR050359">
    <property type="entry name" value="bHLH_transcription_factors"/>
</dbReference>
<dbReference type="GO" id="GO:0045944">
    <property type="term" value="P:positive regulation of transcription by RNA polymerase II"/>
    <property type="evidence" value="ECO:0007669"/>
    <property type="project" value="TreeGrafter"/>
</dbReference>
<name>A0AAV2QMG2_MEGNR</name>
<dbReference type="GO" id="GO:0000981">
    <property type="term" value="F:DNA-binding transcription factor activity, RNA polymerase II-specific"/>
    <property type="evidence" value="ECO:0007669"/>
    <property type="project" value="TreeGrafter"/>
</dbReference>
<dbReference type="AlphaFoldDB" id="A0AAV2QMG2"/>
<sequence>QTLNTSLPFTKYSQIYNTTVTPIHSKTSETKSPVKSPRESYSEQSDIFYNEPVSEMEVSPLTPDSVSPRVDMKSPEVFIFSTENKSEHHKSITTSPSKTKSKNRGSGRPGCHKARSGREVTDGIRKKRRLAANARERKRMDNLNQAFDKLRKVLPQPPDDQQLSKYDALQMAQTYITTLADLL</sequence>
<feature type="non-terminal residue" evidence="3">
    <location>
        <position position="183"/>
    </location>
</feature>
<evidence type="ECO:0000256" key="1">
    <source>
        <dbReference type="SAM" id="MobiDB-lite"/>
    </source>
</evidence>
<feature type="compositionally biased region" description="Polar residues" evidence="1">
    <location>
        <begin position="24"/>
        <end position="33"/>
    </location>
</feature>
<dbReference type="InterPro" id="IPR036638">
    <property type="entry name" value="HLH_DNA-bd_sf"/>
</dbReference>
<organism evidence="3 4">
    <name type="scientific">Meganyctiphanes norvegica</name>
    <name type="common">Northern krill</name>
    <name type="synonym">Thysanopoda norvegica</name>
    <dbReference type="NCBI Taxonomy" id="48144"/>
    <lineage>
        <taxon>Eukaryota</taxon>
        <taxon>Metazoa</taxon>
        <taxon>Ecdysozoa</taxon>
        <taxon>Arthropoda</taxon>
        <taxon>Crustacea</taxon>
        <taxon>Multicrustacea</taxon>
        <taxon>Malacostraca</taxon>
        <taxon>Eumalacostraca</taxon>
        <taxon>Eucarida</taxon>
        <taxon>Euphausiacea</taxon>
        <taxon>Euphausiidae</taxon>
        <taxon>Meganyctiphanes</taxon>
    </lineage>
</organism>
<evidence type="ECO:0000259" key="2">
    <source>
        <dbReference type="PROSITE" id="PS50888"/>
    </source>
</evidence>
<protein>
    <recommendedName>
        <fullName evidence="2">BHLH domain-containing protein</fullName>
    </recommendedName>
</protein>
<accession>A0AAV2QMG2</accession>
<dbReference type="GO" id="GO:0005634">
    <property type="term" value="C:nucleus"/>
    <property type="evidence" value="ECO:0007669"/>
    <property type="project" value="TreeGrafter"/>
</dbReference>
<dbReference type="SUPFAM" id="SSF47459">
    <property type="entry name" value="HLH, helix-loop-helix DNA-binding domain"/>
    <property type="match status" value="1"/>
</dbReference>
<gene>
    <name evidence="3" type="ORF">MNOR_LOCUS13084</name>
</gene>
<dbReference type="Proteomes" id="UP001497623">
    <property type="component" value="Unassembled WGS sequence"/>
</dbReference>
<comment type="caution">
    <text evidence="3">The sequence shown here is derived from an EMBL/GenBank/DDBJ whole genome shotgun (WGS) entry which is preliminary data.</text>
</comment>
<feature type="region of interest" description="Disordered" evidence="1">
    <location>
        <begin position="80"/>
        <end position="122"/>
    </location>
</feature>
<dbReference type="SMART" id="SM00353">
    <property type="entry name" value="HLH"/>
    <property type="match status" value="1"/>
</dbReference>
<dbReference type="GO" id="GO:0070888">
    <property type="term" value="F:E-box binding"/>
    <property type="evidence" value="ECO:0007669"/>
    <property type="project" value="TreeGrafter"/>
</dbReference>
<dbReference type="PROSITE" id="PS50888">
    <property type="entry name" value="BHLH"/>
    <property type="match status" value="1"/>
</dbReference>
<dbReference type="EMBL" id="CAXKWB010007370">
    <property type="protein sequence ID" value="CAL4086791.1"/>
    <property type="molecule type" value="Genomic_DNA"/>
</dbReference>
<feature type="domain" description="BHLH" evidence="2">
    <location>
        <begin position="127"/>
        <end position="179"/>
    </location>
</feature>
<dbReference type="InterPro" id="IPR011598">
    <property type="entry name" value="bHLH_dom"/>
</dbReference>
<feature type="non-terminal residue" evidence="3">
    <location>
        <position position="1"/>
    </location>
</feature>
<evidence type="ECO:0000313" key="3">
    <source>
        <dbReference type="EMBL" id="CAL4086791.1"/>
    </source>
</evidence>
<keyword evidence="4" id="KW-1185">Reference proteome</keyword>
<dbReference type="Gene3D" id="4.10.280.10">
    <property type="entry name" value="Helix-loop-helix DNA-binding domain"/>
    <property type="match status" value="1"/>
</dbReference>
<dbReference type="GO" id="GO:0061564">
    <property type="term" value="P:axon development"/>
    <property type="evidence" value="ECO:0007669"/>
    <property type="project" value="TreeGrafter"/>
</dbReference>
<feature type="region of interest" description="Disordered" evidence="1">
    <location>
        <begin position="24"/>
        <end position="44"/>
    </location>
</feature>
<dbReference type="PANTHER" id="PTHR19290">
    <property type="entry name" value="BASIC HELIX-LOOP-HELIX PROTEIN NEUROGENIN-RELATED"/>
    <property type="match status" value="1"/>
</dbReference>
<dbReference type="Pfam" id="PF00010">
    <property type="entry name" value="HLH"/>
    <property type="match status" value="1"/>
</dbReference>
<dbReference type="GO" id="GO:0046983">
    <property type="term" value="F:protein dimerization activity"/>
    <property type="evidence" value="ECO:0007669"/>
    <property type="project" value="InterPro"/>
</dbReference>
<feature type="compositionally biased region" description="Basic residues" evidence="1">
    <location>
        <begin position="99"/>
        <end position="115"/>
    </location>
</feature>
<dbReference type="PANTHER" id="PTHR19290:SF169">
    <property type="entry name" value="PROTEIN ATONAL"/>
    <property type="match status" value="1"/>
</dbReference>
<evidence type="ECO:0000313" key="4">
    <source>
        <dbReference type="Proteomes" id="UP001497623"/>
    </source>
</evidence>
<proteinExistence type="predicted"/>